<keyword evidence="5" id="KW-1185">Reference proteome</keyword>
<comment type="caution">
    <text evidence="4">The sequence shown here is derived from an EMBL/GenBank/DDBJ whole genome shotgun (WGS) entry which is preliminary data.</text>
</comment>
<dbReference type="InterPro" id="IPR036291">
    <property type="entry name" value="NAD(P)-bd_dom_sf"/>
</dbReference>
<evidence type="ECO:0000256" key="1">
    <source>
        <dbReference type="ARBA" id="ARBA00023002"/>
    </source>
</evidence>
<dbReference type="PANTHER" id="PTHR43818:SF11">
    <property type="entry name" value="BCDNA.GH03377"/>
    <property type="match status" value="1"/>
</dbReference>
<evidence type="ECO:0000259" key="2">
    <source>
        <dbReference type="Pfam" id="PF01408"/>
    </source>
</evidence>
<sequence length="357" mass="39401">MRLIIVGTGSMAAQHARRFGAMEGVEVVAGVDLDPERVQAFCREHGIGRWFTDLGAALEWGAFDAVANVTPDSAHHATTMPVLAHRKHVFCEKPLATSHADASAMTQAAQEAQVVAMVNLSYRSVPALQKARQLVTAGELGEVRHVEASYLQSWLASRYWGDWRTESRWLWRLSRQHGSNGVLGDVGIHILDFASYGTASEIEKVSCRLKAFHKAENDRIGEYVLDANDSFVMAVEFANGALGTIHATRWATGYADDLRLRIFGSRGSLEVSYGGRGEDGQRISHLRACLGRDIETHSWRDIPLDPVESNYERFIRAIRQGETLEPSFGHAANLQRIFDLALETEATLPKDTMAASA</sequence>
<keyword evidence="1" id="KW-0560">Oxidoreductase</keyword>
<accession>A0ABV6D2Q5</accession>
<dbReference type="EMBL" id="JBHLXD010000001">
    <property type="protein sequence ID" value="MFC0206912.1"/>
    <property type="molecule type" value="Genomic_DNA"/>
</dbReference>
<dbReference type="PANTHER" id="PTHR43818">
    <property type="entry name" value="BCDNA.GH03377"/>
    <property type="match status" value="1"/>
</dbReference>
<organism evidence="4 5">
    <name type="scientific">Chelativorans intermedius</name>
    <dbReference type="NCBI Taxonomy" id="515947"/>
    <lineage>
        <taxon>Bacteria</taxon>
        <taxon>Pseudomonadati</taxon>
        <taxon>Pseudomonadota</taxon>
        <taxon>Alphaproteobacteria</taxon>
        <taxon>Hyphomicrobiales</taxon>
        <taxon>Phyllobacteriaceae</taxon>
        <taxon>Chelativorans</taxon>
    </lineage>
</organism>
<protein>
    <submittedName>
        <fullName evidence="4">Gfo/Idh/MocA family protein</fullName>
    </submittedName>
</protein>
<feature type="domain" description="GFO/IDH/MocA-like oxidoreductase" evidence="3">
    <location>
        <begin position="129"/>
        <end position="270"/>
    </location>
</feature>
<dbReference type="Gene3D" id="3.40.50.720">
    <property type="entry name" value="NAD(P)-binding Rossmann-like Domain"/>
    <property type="match status" value="1"/>
</dbReference>
<feature type="domain" description="Gfo/Idh/MocA-like oxidoreductase N-terminal" evidence="2">
    <location>
        <begin position="2"/>
        <end position="119"/>
    </location>
</feature>
<dbReference type="Pfam" id="PF01408">
    <property type="entry name" value="GFO_IDH_MocA"/>
    <property type="match status" value="1"/>
</dbReference>
<dbReference type="SUPFAM" id="SSF55347">
    <property type="entry name" value="Glyceraldehyde-3-phosphate dehydrogenase-like, C-terminal domain"/>
    <property type="match status" value="1"/>
</dbReference>
<dbReference type="SUPFAM" id="SSF51735">
    <property type="entry name" value="NAD(P)-binding Rossmann-fold domains"/>
    <property type="match status" value="1"/>
</dbReference>
<dbReference type="Gene3D" id="3.30.360.10">
    <property type="entry name" value="Dihydrodipicolinate Reductase, domain 2"/>
    <property type="match status" value="1"/>
</dbReference>
<gene>
    <name evidence="4" type="ORF">ACFFJ2_00680</name>
</gene>
<dbReference type="InterPro" id="IPR050463">
    <property type="entry name" value="Gfo/Idh/MocA_oxidrdct_glycsds"/>
</dbReference>
<evidence type="ECO:0000313" key="5">
    <source>
        <dbReference type="Proteomes" id="UP001589755"/>
    </source>
</evidence>
<evidence type="ECO:0000313" key="4">
    <source>
        <dbReference type="EMBL" id="MFC0206912.1"/>
    </source>
</evidence>
<dbReference type="RefSeq" id="WP_261519161.1">
    <property type="nucleotide sequence ID" value="NZ_JAODNW010000002.1"/>
</dbReference>
<proteinExistence type="predicted"/>
<dbReference type="Proteomes" id="UP001589755">
    <property type="component" value="Unassembled WGS sequence"/>
</dbReference>
<evidence type="ECO:0000259" key="3">
    <source>
        <dbReference type="Pfam" id="PF22725"/>
    </source>
</evidence>
<name>A0ABV6D2Q5_9HYPH</name>
<dbReference type="InterPro" id="IPR055170">
    <property type="entry name" value="GFO_IDH_MocA-like_dom"/>
</dbReference>
<reference evidence="4 5" key="1">
    <citation type="submission" date="2024-09" db="EMBL/GenBank/DDBJ databases">
        <authorList>
            <person name="Sun Q."/>
            <person name="Mori K."/>
        </authorList>
    </citation>
    <scope>NUCLEOTIDE SEQUENCE [LARGE SCALE GENOMIC DNA]</scope>
    <source>
        <strain evidence="4 5">CCM 8543</strain>
    </source>
</reference>
<dbReference type="InterPro" id="IPR000683">
    <property type="entry name" value="Gfo/Idh/MocA-like_OxRdtase_N"/>
</dbReference>
<dbReference type="Pfam" id="PF22725">
    <property type="entry name" value="GFO_IDH_MocA_C3"/>
    <property type="match status" value="1"/>
</dbReference>